<dbReference type="Pfam" id="PF00440">
    <property type="entry name" value="TetR_N"/>
    <property type="match status" value="1"/>
</dbReference>
<evidence type="ECO:0000256" key="4">
    <source>
        <dbReference type="PROSITE-ProRule" id="PRU00335"/>
    </source>
</evidence>
<proteinExistence type="predicted"/>
<dbReference type="SUPFAM" id="SSF46689">
    <property type="entry name" value="Homeodomain-like"/>
    <property type="match status" value="1"/>
</dbReference>
<comment type="caution">
    <text evidence="6">The sequence shown here is derived from an EMBL/GenBank/DDBJ whole genome shotgun (WGS) entry which is preliminary data.</text>
</comment>
<dbReference type="EMBL" id="PJCP01000019">
    <property type="protein sequence ID" value="PLV22326.1"/>
    <property type="molecule type" value="Genomic_DNA"/>
</dbReference>
<keyword evidence="1" id="KW-0805">Transcription regulation</keyword>
<dbReference type="RefSeq" id="WP_102082268.1">
    <property type="nucleotide sequence ID" value="NZ_PJCP01000019.1"/>
</dbReference>
<dbReference type="Gene3D" id="1.10.357.10">
    <property type="entry name" value="Tetracycline Repressor, domain 2"/>
    <property type="match status" value="1"/>
</dbReference>
<evidence type="ECO:0000256" key="2">
    <source>
        <dbReference type="ARBA" id="ARBA00023125"/>
    </source>
</evidence>
<dbReference type="GO" id="GO:0003700">
    <property type="term" value="F:DNA-binding transcription factor activity"/>
    <property type="evidence" value="ECO:0007669"/>
    <property type="project" value="TreeGrafter"/>
</dbReference>
<organism evidence="6 9">
    <name type="scientific">Pseudomonas guariconensis</name>
    <dbReference type="NCBI Taxonomy" id="1288410"/>
    <lineage>
        <taxon>Bacteria</taxon>
        <taxon>Pseudomonadati</taxon>
        <taxon>Pseudomonadota</taxon>
        <taxon>Gammaproteobacteria</taxon>
        <taxon>Pseudomonadales</taxon>
        <taxon>Pseudomonadaceae</taxon>
        <taxon>Pseudomonas</taxon>
    </lineage>
</organism>
<accession>A0AAX0VUQ6</accession>
<dbReference type="Pfam" id="PF17932">
    <property type="entry name" value="TetR_C_24"/>
    <property type="match status" value="1"/>
</dbReference>
<gene>
    <name evidence="6" type="ORF">CXG49_19130</name>
    <name evidence="7" type="ORF">CXG53_19930</name>
</gene>
<dbReference type="PANTHER" id="PTHR30055:SF234">
    <property type="entry name" value="HTH-TYPE TRANSCRIPTIONAL REGULATOR BETI"/>
    <property type="match status" value="1"/>
</dbReference>
<dbReference type="SUPFAM" id="SSF48498">
    <property type="entry name" value="Tetracyclin repressor-like, C-terminal domain"/>
    <property type="match status" value="1"/>
</dbReference>
<dbReference type="InterPro" id="IPR050109">
    <property type="entry name" value="HTH-type_TetR-like_transc_reg"/>
</dbReference>
<keyword evidence="3" id="KW-0804">Transcription</keyword>
<feature type="DNA-binding region" description="H-T-H motif" evidence="4">
    <location>
        <begin position="34"/>
        <end position="53"/>
    </location>
</feature>
<keyword evidence="8" id="KW-1185">Reference proteome</keyword>
<reference evidence="8 9" key="1">
    <citation type="submission" date="2017-12" db="EMBL/GenBank/DDBJ databases">
        <title>Detection of the carbapenemase gene blaVIM-5 in members of the Pseudomonas putida group isolated from polluted Nigerian wetlands.</title>
        <authorList>
            <person name="Adelowo O."/>
            <person name="Vollmers J."/>
            <person name="Maeusezahl I."/>
            <person name="Kaster A.-K."/>
            <person name="Mueller J.A."/>
        </authorList>
    </citation>
    <scope>NUCLEOTIDE SEQUENCE [LARGE SCALE GENOMIC DNA]</scope>
    <source>
        <strain evidence="7 8">MR119</strain>
        <strain evidence="6 9">MR144</strain>
    </source>
</reference>
<dbReference type="GO" id="GO:0000976">
    <property type="term" value="F:transcription cis-regulatory region binding"/>
    <property type="evidence" value="ECO:0007669"/>
    <property type="project" value="TreeGrafter"/>
</dbReference>
<evidence type="ECO:0000256" key="1">
    <source>
        <dbReference type="ARBA" id="ARBA00023015"/>
    </source>
</evidence>
<keyword evidence="2 4" id="KW-0238">DNA-binding</keyword>
<dbReference type="PROSITE" id="PS50977">
    <property type="entry name" value="HTH_TETR_2"/>
    <property type="match status" value="1"/>
</dbReference>
<evidence type="ECO:0000256" key="3">
    <source>
        <dbReference type="ARBA" id="ARBA00023163"/>
    </source>
</evidence>
<feature type="domain" description="HTH tetR-type" evidence="5">
    <location>
        <begin position="11"/>
        <end position="71"/>
    </location>
</feature>
<dbReference type="PANTHER" id="PTHR30055">
    <property type="entry name" value="HTH-TYPE TRANSCRIPTIONAL REGULATOR RUTR"/>
    <property type="match status" value="1"/>
</dbReference>
<sequence length="214" mass="23981">MNTNTQHAQPTKTQERLYLTAVDLFAEQGYQNTSLRDLAARLGIGAGSLYNHIESKQALLFDLIEECMSDLLRLTRVKLKAAQGTRARLHAFVSAFIELQQSEQKRVQLMLREARNLTAEHARLHAAMRDEYTQQLMAIIASTFPRGIDRSKTKFFTDRVIGMLESLCQSSDIDSALSQRQIIEQLTEMILGAASRLELEPSPAQTARASSSAL</sequence>
<evidence type="ECO:0000313" key="9">
    <source>
        <dbReference type="Proteomes" id="UP000234878"/>
    </source>
</evidence>
<dbReference type="InterPro" id="IPR036271">
    <property type="entry name" value="Tet_transcr_reg_TetR-rel_C_sf"/>
</dbReference>
<dbReference type="Proteomes" id="UP000234839">
    <property type="component" value="Unassembled WGS sequence"/>
</dbReference>
<dbReference type="InterPro" id="IPR041490">
    <property type="entry name" value="KstR2_TetR_C"/>
</dbReference>
<evidence type="ECO:0000313" key="7">
    <source>
        <dbReference type="EMBL" id="PLV22326.1"/>
    </source>
</evidence>
<evidence type="ECO:0000259" key="5">
    <source>
        <dbReference type="PROSITE" id="PS50977"/>
    </source>
</evidence>
<evidence type="ECO:0000313" key="8">
    <source>
        <dbReference type="Proteomes" id="UP000234839"/>
    </source>
</evidence>
<dbReference type="InterPro" id="IPR001647">
    <property type="entry name" value="HTH_TetR"/>
</dbReference>
<evidence type="ECO:0000313" key="6">
    <source>
        <dbReference type="EMBL" id="PLV17595.1"/>
    </source>
</evidence>
<dbReference type="AlphaFoldDB" id="A0AAX0VUQ6"/>
<dbReference type="PRINTS" id="PR00455">
    <property type="entry name" value="HTHTETR"/>
</dbReference>
<name>A0AAX0VUQ6_9PSED</name>
<protein>
    <submittedName>
        <fullName evidence="6">TetR/AcrR family transcriptional regulator</fullName>
    </submittedName>
</protein>
<dbReference type="Proteomes" id="UP000234878">
    <property type="component" value="Unassembled WGS sequence"/>
</dbReference>
<dbReference type="InterPro" id="IPR009057">
    <property type="entry name" value="Homeodomain-like_sf"/>
</dbReference>
<dbReference type="EMBL" id="PJCQ01000019">
    <property type="protein sequence ID" value="PLV17595.1"/>
    <property type="molecule type" value="Genomic_DNA"/>
</dbReference>